<dbReference type="GO" id="GO:0003735">
    <property type="term" value="F:structural constituent of ribosome"/>
    <property type="evidence" value="ECO:0007669"/>
    <property type="project" value="InterPro"/>
</dbReference>
<evidence type="ECO:0000256" key="3">
    <source>
        <dbReference type="ARBA" id="ARBA00022980"/>
    </source>
</evidence>
<dbReference type="InterPro" id="IPR029751">
    <property type="entry name" value="Ribosomal_L25_dom"/>
</dbReference>
<dbReference type="Gene3D" id="2.170.120.20">
    <property type="entry name" value="Ribosomal protein L25, beta domain"/>
    <property type="match status" value="1"/>
</dbReference>
<comment type="subunit">
    <text evidence="5">Part of the 50S ribosomal subunit; part of the 5S rRNA/L5/L18/L25 subcomplex. Contacts the 5S rRNA. Binds to the 5S rRNA independently of L5 and L18.</text>
</comment>
<reference evidence="9 10" key="1">
    <citation type="submission" date="2013-11" db="EMBL/GenBank/DDBJ databases">
        <title>Single cell genomics of uncultured Tannerella BU063 (oral taxon 286).</title>
        <authorList>
            <person name="Beall C.J."/>
            <person name="Campbell A.G."/>
            <person name="Griffen A.L."/>
            <person name="Podar M."/>
            <person name="Leys E.J."/>
        </authorList>
    </citation>
    <scope>NUCLEOTIDE SEQUENCE [LARGE SCALE GENOMIC DNA]</scope>
    <source>
        <strain evidence="9">Cell 2</strain>
    </source>
</reference>
<protein>
    <recommendedName>
        <fullName evidence="5">Large ribosomal subunit protein bL25</fullName>
    </recommendedName>
    <alternativeName>
        <fullName evidence="5">General stress protein CTC</fullName>
    </alternativeName>
</protein>
<evidence type="ECO:0000313" key="10">
    <source>
        <dbReference type="Proteomes" id="UP000018837"/>
    </source>
</evidence>
<comment type="similarity">
    <text evidence="5">Belongs to the bacterial ribosomal protein bL25 family. CTC subfamily.</text>
</comment>
<evidence type="ECO:0000256" key="1">
    <source>
        <dbReference type="ARBA" id="ARBA00022730"/>
    </source>
</evidence>
<dbReference type="GO" id="GO:0008097">
    <property type="term" value="F:5S rRNA binding"/>
    <property type="evidence" value="ECO:0007669"/>
    <property type="project" value="InterPro"/>
</dbReference>
<dbReference type="SUPFAM" id="SSF50715">
    <property type="entry name" value="Ribosomal protein L25-like"/>
    <property type="match status" value="1"/>
</dbReference>
<feature type="domain" description="Large ribosomal subunit protein bL25 beta" evidence="8">
    <location>
        <begin position="125"/>
        <end position="205"/>
    </location>
</feature>
<proteinExistence type="inferred from homology"/>
<accession>W2C168</accession>
<dbReference type="EMBL" id="AYUF01000495">
    <property type="protein sequence ID" value="ETK00788.1"/>
    <property type="molecule type" value="Genomic_DNA"/>
</dbReference>
<dbReference type="HAMAP" id="MF_01334">
    <property type="entry name" value="Ribosomal_bL25_CTC"/>
    <property type="match status" value="1"/>
</dbReference>
<dbReference type="InterPro" id="IPR037121">
    <property type="entry name" value="Ribosomal_bL25_C"/>
</dbReference>
<evidence type="ECO:0000259" key="8">
    <source>
        <dbReference type="Pfam" id="PF14693"/>
    </source>
</evidence>
<dbReference type="InterPro" id="IPR011035">
    <property type="entry name" value="Ribosomal_bL25/Gln-tRNA_synth"/>
</dbReference>
<dbReference type="Pfam" id="PF14693">
    <property type="entry name" value="Ribosomal_TL5_C"/>
    <property type="match status" value="1"/>
</dbReference>
<comment type="function">
    <text evidence="5">This is one of the proteins that binds to the 5S RNA in the ribosome where it forms part of the central protuberance.</text>
</comment>
<gene>
    <name evidence="5" type="primary">rplY</name>
    <name evidence="5" type="synonym">ctc</name>
    <name evidence="9" type="ORF">N425_13245</name>
</gene>
<dbReference type="PATRIC" id="fig|1411148.3.peg.2218"/>
<name>W2C168_9BACT</name>
<dbReference type="NCBIfam" id="TIGR00731">
    <property type="entry name" value="bL25_bact_ctc"/>
    <property type="match status" value="1"/>
</dbReference>
<evidence type="ECO:0000256" key="2">
    <source>
        <dbReference type="ARBA" id="ARBA00022884"/>
    </source>
</evidence>
<evidence type="ECO:0000256" key="5">
    <source>
        <dbReference type="HAMAP-Rule" id="MF_01334"/>
    </source>
</evidence>
<dbReference type="Pfam" id="PF01386">
    <property type="entry name" value="Ribosomal_L25p"/>
    <property type="match status" value="1"/>
</dbReference>
<dbReference type="GO" id="GO:0022625">
    <property type="term" value="C:cytosolic large ribosomal subunit"/>
    <property type="evidence" value="ECO:0007669"/>
    <property type="project" value="TreeGrafter"/>
</dbReference>
<dbReference type="Gene3D" id="2.40.240.10">
    <property type="entry name" value="Ribosomal Protein L25, Chain P"/>
    <property type="match status" value="1"/>
</dbReference>
<dbReference type="InterPro" id="IPR020056">
    <property type="entry name" value="Rbsml_bL25/Gln-tRNA_synth_N"/>
</dbReference>
<evidence type="ECO:0000313" key="9">
    <source>
        <dbReference type="EMBL" id="ETK00788.1"/>
    </source>
</evidence>
<keyword evidence="4 5" id="KW-0687">Ribonucleoprotein</keyword>
<dbReference type="PANTHER" id="PTHR33284">
    <property type="entry name" value="RIBOSOMAL PROTEIN L25/GLN-TRNA SYNTHETASE, ANTI-CODON-BINDING DOMAIN-CONTAINING PROTEIN"/>
    <property type="match status" value="1"/>
</dbReference>
<dbReference type="PANTHER" id="PTHR33284:SF1">
    <property type="entry name" value="RIBOSOMAL PROTEIN L25_GLN-TRNA SYNTHETASE, ANTI-CODON-BINDING DOMAIN-CONTAINING PROTEIN"/>
    <property type="match status" value="1"/>
</dbReference>
<feature type="compositionally biased region" description="Acidic residues" evidence="6">
    <location>
        <begin position="217"/>
        <end position="234"/>
    </location>
</feature>
<feature type="region of interest" description="Disordered" evidence="6">
    <location>
        <begin position="212"/>
        <end position="234"/>
    </location>
</feature>
<organism evidence="9 10">
    <name type="scientific">Tannerella sp. oral taxon BU063 isolate Cell 2</name>
    <dbReference type="NCBI Taxonomy" id="1411148"/>
    <lineage>
        <taxon>Bacteria</taxon>
        <taxon>Pseudomonadati</taxon>
        <taxon>Bacteroidota</taxon>
        <taxon>Bacteroidia</taxon>
        <taxon>Bacteroidales</taxon>
        <taxon>Tannerellaceae</taxon>
        <taxon>Tannerella</taxon>
    </lineage>
</organism>
<keyword evidence="3 5" id="KW-0689">Ribosomal protein</keyword>
<comment type="caution">
    <text evidence="9">The sequence shown here is derived from an EMBL/GenBank/DDBJ whole genome shotgun (WGS) entry which is preliminary data.</text>
</comment>
<feature type="domain" description="Large ribosomal subunit protein bL25 L25" evidence="7">
    <location>
        <begin position="6"/>
        <end position="116"/>
    </location>
</feature>
<evidence type="ECO:0000256" key="4">
    <source>
        <dbReference type="ARBA" id="ARBA00023274"/>
    </source>
</evidence>
<dbReference type="Proteomes" id="UP000018837">
    <property type="component" value="Unassembled WGS sequence"/>
</dbReference>
<evidence type="ECO:0000259" key="7">
    <source>
        <dbReference type="Pfam" id="PF01386"/>
    </source>
</evidence>
<dbReference type="AlphaFoldDB" id="W2C168"/>
<keyword evidence="1 5" id="KW-0699">rRNA-binding</keyword>
<dbReference type="InterPro" id="IPR020930">
    <property type="entry name" value="Ribosomal_uL5_bac-type"/>
</dbReference>
<dbReference type="CDD" id="cd00495">
    <property type="entry name" value="Ribosomal_L25_TL5_CTC"/>
    <property type="match status" value="1"/>
</dbReference>
<dbReference type="InterPro" id="IPR020057">
    <property type="entry name" value="Ribosomal_bL25_b-dom"/>
</dbReference>
<evidence type="ECO:0000256" key="6">
    <source>
        <dbReference type="SAM" id="MobiDB-lite"/>
    </source>
</evidence>
<dbReference type="NCBIfam" id="NF004132">
    <property type="entry name" value="PRK05618.2-2"/>
    <property type="match status" value="1"/>
</dbReference>
<sequence>MKTFNLNCTPREDLGKKATKALRKQGLIPAVLYGNEPVKLPYTGTLKPGEKLVEIEGGMGIIVTDFTVSFDGVRKLIYTPDIHLVEIDWEDGRRNRAILKDIQFHPVTDAILHLDFLEVFGDKPIVMNVPVELVGHAKGVKAGGKLNHAMRRLKVKGQAEQIPEKLVVNVDKLELGQVIKVGELTFENVEVMSPKNAVVCAVKMTRAAQSAAGAQTFDEEGEEHTEGEEAPAAE</sequence>
<dbReference type="InterPro" id="IPR001021">
    <property type="entry name" value="Ribosomal_bL25_long"/>
</dbReference>
<dbReference type="GO" id="GO:0006412">
    <property type="term" value="P:translation"/>
    <property type="evidence" value="ECO:0007669"/>
    <property type="project" value="UniProtKB-UniRule"/>
</dbReference>
<keyword evidence="2 5" id="KW-0694">RNA-binding</keyword>